<dbReference type="EMBL" id="LCEB01000025">
    <property type="protein sequence ID" value="KKS64484.1"/>
    <property type="molecule type" value="Genomic_DNA"/>
</dbReference>
<evidence type="ECO:0000313" key="2">
    <source>
        <dbReference type="Proteomes" id="UP000034135"/>
    </source>
</evidence>
<comment type="caution">
    <text evidence="1">The sequence shown here is derived from an EMBL/GenBank/DDBJ whole genome shotgun (WGS) entry which is preliminary data.</text>
</comment>
<dbReference type="Proteomes" id="UP000034135">
    <property type="component" value="Unassembled WGS sequence"/>
</dbReference>
<proteinExistence type="predicted"/>
<reference evidence="1 2" key="1">
    <citation type="journal article" date="2015" name="Nature">
        <title>rRNA introns, odd ribosomes, and small enigmatic genomes across a large radiation of phyla.</title>
        <authorList>
            <person name="Brown C.T."/>
            <person name="Hug L.A."/>
            <person name="Thomas B.C."/>
            <person name="Sharon I."/>
            <person name="Castelle C.J."/>
            <person name="Singh A."/>
            <person name="Wilkins M.J."/>
            <person name="Williams K.H."/>
            <person name="Banfield J.F."/>
        </authorList>
    </citation>
    <scope>NUCLEOTIDE SEQUENCE [LARGE SCALE GENOMIC DNA]</scope>
</reference>
<organism evidence="1 2">
    <name type="scientific">Candidatus Daviesbacteria bacterium GW2011_GWA1_42_6</name>
    <dbReference type="NCBI Taxonomy" id="1618420"/>
    <lineage>
        <taxon>Bacteria</taxon>
        <taxon>Candidatus Daviesiibacteriota</taxon>
    </lineage>
</organism>
<gene>
    <name evidence="1" type="ORF">UV33_C0025G0006</name>
</gene>
<evidence type="ECO:0000313" key="1">
    <source>
        <dbReference type="EMBL" id="KKS64484.1"/>
    </source>
</evidence>
<name>A0A0G1AU33_9BACT</name>
<protein>
    <submittedName>
        <fullName evidence="1">Uncharacterized protein</fullName>
    </submittedName>
</protein>
<accession>A0A0G1AU33</accession>
<dbReference type="AlphaFoldDB" id="A0A0G1AU33"/>
<sequence>MNIEDAERALEVSRVAFRELRVCNGLLIRDRSSRSMTWVVVINPGQSLYEQQRTLVHEVVHIYRGISYKDKVCDWTDHIAVRKYLDEDASVEKEMEQFCKSHPEFVEKAFRRYRWPQPYRVYCPSYLDRNLNFQDVLF</sequence>